<dbReference type="InterPro" id="IPR050764">
    <property type="entry name" value="CbbQ/NirQ/NorQ/GpvN"/>
</dbReference>
<sequence>MLHHIPHSEDATDARFTHLADMLNRARDALARVVLGQDAVIELTLVTLLCGGHGLLVGLPGLAKTRLVKALGAVLGLDARRIQFTPDLLPADILGSEVLETATDGSRAFRFIAGPVFGQLLMADEINRASPRTQSALLEAMQEGQVTVAGHSHALPAPFHVLATQNPLEQEGTYPLPEAQLDRFLFQIDVPYPSRDAERAMLLMTTSAVDASPEPAMTAADLAQAQALVRAMPIANHLVDAALDMVRAARPGGALGEGLDWGPGPRAGQALLLGARARALLAGRTTPLLDDLIAVAPAALKHRIQLSYAARARARAWTASSRLWSPVLTPDDRTTCWLTGAALAQAAPQPWLARAPAPTHALAGERRMRRAGVGQDFWQFRPLEAGEPVERIDWRRSGRSDALYVRTHEHLAPGRMLFWVDGSASMAYTSSPELPTKAQAALTLAAALIVLARGRGERVGLVAGGRTDAPMRVFEALGRDGAPATVTPARGVTPVLVGDFLALPDLPQGGGLLVRVVDPAEAEFPFEGALDLIDPEAADAPRRLDDAAALRMDYLQRWAAHGTALAARAAGPVGPLLQREPMPRSLKRLPPVSLRWSRWHDDARAAGAGVTVGARRACQPAGAVVVDPAASARAPKRDVSPLALLGDARQAPPPARTPPWWLLLLRLGALLLLLLGLAGPSWRPDPPPRRAGFSWCWTMAGLLRACGNNCARQRCAGCRPCLLKRRSR</sequence>
<gene>
    <name evidence="7" type="ORF">E6W36_01325</name>
</gene>
<dbReference type="PANTHER" id="PTHR42759">
    <property type="entry name" value="MOXR FAMILY PROTEIN"/>
    <property type="match status" value="1"/>
</dbReference>
<evidence type="ECO:0000259" key="5">
    <source>
        <dbReference type="Pfam" id="PF07726"/>
    </source>
</evidence>
<dbReference type="Gene3D" id="3.40.50.300">
    <property type="entry name" value="P-loop containing nucleotide triphosphate hydrolases"/>
    <property type="match status" value="1"/>
</dbReference>
<evidence type="ECO:0000256" key="3">
    <source>
        <dbReference type="ARBA" id="ARBA00061607"/>
    </source>
</evidence>
<name>A0A4D7CB11_9SPHN</name>
<evidence type="ECO:0000256" key="2">
    <source>
        <dbReference type="ARBA" id="ARBA00022840"/>
    </source>
</evidence>
<dbReference type="InterPro" id="IPR011703">
    <property type="entry name" value="ATPase_AAA-3"/>
</dbReference>
<feature type="domain" description="DUF58" evidence="4">
    <location>
        <begin position="380"/>
        <end position="465"/>
    </location>
</feature>
<dbReference type="EMBL" id="CP039704">
    <property type="protein sequence ID" value="QCI78766.1"/>
    <property type="molecule type" value="Genomic_DNA"/>
</dbReference>
<organism evidence="7 8">
    <name type="scientific">Hankyongella ginsenosidimutans</name>
    <dbReference type="NCBI Taxonomy" id="1763828"/>
    <lineage>
        <taxon>Bacteria</taxon>
        <taxon>Pseudomonadati</taxon>
        <taxon>Pseudomonadota</taxon>
        <taxon>Alphaproteobacteria</taxon>
        <taxon>Sphingomonadales</taxon>
        <taxon>Sphingomonadaceae</taxon>
        <taxon>Hankyongella</taxon>
    </lineage>
</organism>
<keyword evidence="8" id="KW-1185">Reference proteome</keyword>
<proteinExistence type="inferred from homology"/>
<dbReference type="FunFam" id="3.40.50.300:FF:000640">
    <property type="entry name" value="MoxR family ATPase"/>
    <property type="match status" value="1"/>
</dbReference>
<evidence type="ECO:0000313" key="8">
    <source>
        <dbReference type="Proteomes" id="UP000298714"/>
    </source>
</evidence>
<dbReference type="InterPro" id="IPR027417">
    <property type="entry name" value="P-loop_NTPase"/>
</dbReference>
<evidence type="ECO:0000259" key="6">
    <source>
        <dbReference type="Pfam" id="PF17863"/>
    </source>
</evidence>
<dbReference type="GO" id="GO:0016887">
    <property type="term" value="F:ATP hydrolysis activity"/>
    <property type="evidence" value="ECO:0007669"/>
    <property type="project" value="InterPro"/>
</dbReference>
<dbReference type="Pfam" id="PF07726">
    <property type="entry name" value="AAA_3"/>
    <property type="match status" value="1"/>
</dbReference>
<dbReference type="SUPFAM" id="SSF52540">
    <property type="entry name" value="P-loop containing nucleoside triphosphate hydrolases"/>
    <property type="match status" value="1"/>
</dbReference>
<feature type="domain" description="ChlI/MoxR AAA lid" evidence="6">
    <location>
        <begin position="260"/>
        <end position="310"/>
    </location>
</feature>
<feature type="domain" description="ATPase AAA-3" evidence="5">
    <location>
        <begin position="53"/>
        <end position="186"/>
    </location>
</feature>
<dbReference type="GO" id="GO:0005524">
    <property type="term" value="F:ATP binding"/>
    <property type="evidence" value="ECO:0007669"/>
    <property type="project" value="UniProtKB-KW"/>
</dbReference>
<dbReference type="Pfam" id="PF01882">
    <property type="entry name" value="DUF58"/>
    <property type="match status" value="1"/>
</dbReference>
<dbReference type="RefSeq" id="WP_246047930.1">
    <property type="nucleotide sequence ID" value="NZ_CP039704.1"/>
</dbReference>
<accession>A0A4D7CB11</accession>
<protein>
    <submittedName>
        <fullName evidence="7">DUF58 domain-containing protein</fullName>
    </submittedName>
</protein>
<dbReference type="AlphaFoldDB" id="A0A4D7CB11"/>
<evidence type="ECO:0000313" key="7">
    <source>
        <dbReference type="EMBL" id="QCI78766.1"/>
    </source>
</evidence>
<comment type="similarity">
    <text evidence="3">Belongs to the MoxR family.</text>
</comment>
<dbReference type="Gene3D" id="1.10.8.80">
    <property type="entry name" value="Magnesium chelatase subunit I, C-Terminal domain"/>
    <property type="match status" value="1"/>
</dbReference>
<keyword evidence="1" id="KW-0547">Nucleotide-binding</keyword>
<evidence type="ECO:0000256" key="1">
    <source>
        <dbReference type="ARBA" id="ARBA00022741"/>
    </source>
</evidence>
<evidence type="ECO:0000259" key="4">
    <source>
        <dbReference type="Pfam" id="PF01882"/>
    </source>
</evidence>
<dbReference type="InterPro" id="IPR041628">
    <property type="entry name" value="ChlI/MoxR_AAA_lid"/>
</dbReference>
<keyword evidence="2" id="KW-0067">ATP-binding</keyword>
<dbReference type="KEGG" id="hgn:E6W36_01325"/>
<dbReference type="Proteomes" id="UP000298714">
    <property type="component" value="Chromosome"/>
</dbReference>
<dbReference type="InterPro" id="IPR002881">
    <property type="entry name" value="DUF58"/>
</dbReference>
<dbReference type="PANTHER" id="PTHR42759:SF1">
    <property type="entry name" value="MAGNESIUM-CHELATASE SUBUNIT CHLD"/>
    <property type="match status" value="1"/>
</dbReference>
<reference evidence="8" key="1">
    <citation type="submission" date="2019-04" db="EMBL/GenBank/DDBJ databases">
        <title>Complete genome sequence of Sphingomonas sp. W1-2-3.</title>
        <authorList>
            <person name="Im W.T."/>
        </authorList>
    </citation>
    <scope>NUCLEOTIDE SEQUENCE [LARGE SCALE GENOMIC DNA]</scope>
    <source>
        <strain evidence="8">W1-2-3</strain>
    </source>
</reference>
<dbReference type="Pfam" id="PF17863">
    <property type="entry name" value="AAA_lid_2"/>
    <property type="match status" value="1"/>
</dbReference>